<organism evidence="1 2">
    <name type="scientific">Dallia pectoralis</name>
    <name type="common">Alaska blackfish</name>
    <dbReference type="NCBI Taxonomy" id="75939"/>
    <lineage>
        <taxon>Eukaryota</taxon>
        <taxon>Metazoa</taxon>
        <taxon>Chordata</taxon>
        <taxon>Craniata</taxon>
        <taxon>Vertebrata</taxon>
        <taxon>Euteleostomi</taxon>
        <taxon>Actinopterygii</taxon>
        <taxon>Neopterygii</taxon>
        <taxon>Teleostei</taxon>
        <taxon>Protacanthopterygii</taxon>
        <taxon>Esociformes</taxon>
        <taxon>Umbridae</taxon>
        <taxon>Dallia</taxon>
    </lineage>
</organism>
<dbReference type="EMBL" id="CM055739">
    <property type="protein sequence ID" value="KAJ8004337.1"/>
    <property type="molecule type" value="Genomic_DNA"/>
</dbReference>
<accession>A0ACC2GL52</accession>
<evidence type="ECO:0000313" key="1">
    <source>
        <dbReference type="EMBL" id="KAJ8004337.1"/>
    </source>
</evidence>
<protein>
    <submittedName>
        <fullName evidence="1">Uncharacterized protein</fullName>
    </submittedName>
</protein>
<name>A0ACC2GL52_DALPE</name>
<comment type="caution">
    <text evidence="1">The sequence shown here is derived from an EMBL/GenBank/DDBJ whole genome shotgun (WGS) entry which is preliminary data.</text>
</comment>
<gene>
    <name evidence="1" type="ORF">DPEC_G00158130</name>
</gene>
<dbReference type="Proteomes" id="UP001157502">
    <property type="component" value="Chromosome 12"/>
</dbReference>
<reference evidence="1" key="1">
    <citation type="submission" date="2021-05" db="EMBL/GenBank/DDBJ databases">
        <authorList>
            <person name="Pan Q."/>
            <person name="Jouanno E."/>
            <person name="Zahm M."/>
            <person name="Klopp C."/>
            <person name="Cabau C."/>
            <person name="Louis A."/>
            <person name="Berthelot C."/>
            <person name="Parey E."/>
            <person name="Roest Crollius H."/>
            <person name="Montfort J."/>
            <person name="Robinson-Rechavi M."/>
            <person name="Bouchez O."/>
            <person name="Lampietro C."/>
            <person name="Lopez Roques C."/>
            <person name="Donnadieu C."/>
            <person name="Postlethwait J."/>
            <person name="Bobe J."/>
            <person name="Dillon D."/>
            <person name="Chandos A."/>
            <person name="von Hippel F."/>
            <person name="Guiguen Y."/>
        </authorList>
    </citation>
    <scope>NUCLEOTIDE SEQUENCE</scope>
    <source>
        <strain evidence="1">YG-Jan2019</strain>
    </source>
</reference>
<proteinExistence type="predicted"/>
<evidence type="ECO:0000313" key="2">
    <source>
        <dbReference type="Proteomes" id="UP001157502"/>
    </source>
</evidence>
<keyword evidence="2" id="KW-1185">Reference proteome</keyword>
<sequence length="296" mass="33072">MAYQRNWRKRTAEVLALADNSSEEDGMVEGVDEEVLSPSSSPDHSDIDVVLSSESETQILSDESSEETVPDLVEELAGWATRNSCKRTALNEMLEILRRQGHRLPKDARTLLQTPKKVATVEKCGGHYAYFGVASGILKVLSQHPGIVEHLHLCFNIDGVPLFKSSNLQMWPILYNFHDFAHFIVALFCGAAKPNSVEEYLSDFLQDLQQLQQDGIVHGGKALQLSVKAFICDAPARAFLKCIKNHNSYHSCERCTIRGTYAVDREECELFNFMTAAEGSVDELAISRPKRIGEKK</sequence>